<evidence type="ECO:0000256" key="5">
    <source>
        <dbReference type="PROSITE-ProRule" id="PRU00520"/>
    </source>
</evidence>
<dbReference type="FunFam" id="3.30.70.100:FF:000011">
    <property type="entry name" value="Acylphosphatase"/>
    <property type="match status" value="1"/>
</dbReference>
<gene>
    <name evidence="9" type="ORF">CHLNCDRAFT_144371</name>
</gene>
<dbReference type="PRINTS" id="PR00112">
    <property type="entry name" value="ACYLPHPHTASE"/>
</dbReference>
<dbReference type="InterPro" id="IPR036046">
    <property type="entry name" value="Acylphosphatase-like_dom_sf"/>
</dbReference>
<organism evidence="10">
    <name type="scientific">Chlorella variabilis</name>
    <name type="common">Green alga</name>
    <dbReference type="NCBI Taxonomy" id="554065"/>
    <lineage>
        <taxon>Eukaryota</taxon>
        <taxon>Viridiplantae</taxon>
        <taxon>Chlorophyta</taxon>
        <taxon>core chlorophytes</taxon>
        <taxon>Trebouxiophyceae</taxon>
        <taxon>Chlorellales</taxon>
        <taxon>Chlorellaceae</taxon>
        <taxon>Chlorella clade</taxon>
        <taxon>Chlorella</taxon>
    </lineage>
</organism>
<evidence type="ECO:0000256" key="1">
    <source>
        <dbReference type="ARBA" id="ARBA00005614"/>
    </source>
</evidence>
<dbReference type="AlphaFoldDB" id="E1ZBA5"/>
<dbReference type="EC" id="3.6.1.7" evidence="2 5"/>
<dbReference type="PROSITE" id="PS00151">
    <property type="entry name" value="ACYLPHOSPHATASE_2"/>
    <property type="match status" value="1"/>
</dbReference>
<comment type="catalytic activity">
    <reaction evidence="4 5 6">
        <text>an acyl phosphate + H2O = a carboxylate + phosphate + H(+)</text>
        <dbReference type="Rhea" id="RHEA:14965"/>
        <dbReference type="ChEBI" id="CHEBI:15377"/>
        <dbReference type="ChEBI" id="CHEBI:15378"/>
        <dbReference type="ChEBI" id="CHEBI:29067"/>
        <dbReference type="ChEBI" id="CHEBI:43474"/>
        <dbReference type="ChEBI" id="CHEBI:59918"/>
        <dbReference type="EC" id="3.6.1.7"/>
    </reaction>
</comment>
<accession>E1ZBA5</accession>
<evidence type="ECO:0000313" key="10">
    <source>
        <dbReference type="Proteomes" id="UP000008141"/>
    </source>
</evidence>
<feature type="active site" evidence="5">
    <location>
        <position position="38"/>
    </location>
</feature>
<evidence type="ECO:0000256" key="3">
    <source>
        <dbReference type="ARBA" id="ARBA00022801"/>
    </source>
</evidence>
<evidence type="ECO:0000256" key="4">
    <source>
        <dbReference type="ARBA" id="ARBA00047645"/>
    </source>
</evidence>
<dbReference type="Proteomes" id="UP000008141">
    <property type="component" value="Unassembled WGS sequence"/>
</dbReference>
<reference evidence="9 10" key="1">
    <citation type="journal article" date="2010" name="Plant Cell">
        <title>The Chlorella variabilis NC64A genome reveals adaptation to photosymbiosis, coevolution with viruses, and cryptic sex.</title>
        <authorList>
            <person name="Blanc G."/>
            <person name="Duncan G."/>
            <person name="Agarkova I."/>
            <person name="Borodovsky M."/>
            <person name="Gurnon J."/>
            <person name="Kuo A."/>
            <person name="Lindquist E."/>
            <person name="Lucas S."/>
            <person name="Pangilinan J."/>
            <person name="Polle J."/>
            <person name="Salamov A."/>
            <person name="Terry A."/>
            <person name="Yamada T."/>
            <person name="Dunigan D.D."/>
            <person name="Grigoriev I.V."/>
            <person name="Claverie J.M."/>
            <person name="Van Etten J.L."/>
        </authorList>
    </citation>
    <scope>NUCLEOTIDE SEQUENCE [LARGE SCALE GENOMIC DNA]</scope>
    <source>
        <strain evidence="9 10">NC64A</strain>
    </source>
</reference>
<dbReference type="KEGG" id="cvr:CHLNCDRAFT_144371"/>
<dbReference type="PROSITE" id="PS51160">
    <property type="entry name" value="ACYLPHOSPHATASE_3"/>
    <property type="match status" value="1"/>
</dbReference>
<protein>
    <recommendedName>
        <fullName evidence="2 5">Acylphosphatase</fullName>
        <ecNumber evidence="2 5">3.6.1.7</ecNumber>
    </recommendedName>
</protein>
<keyword evidence="10" id="KW-1185">Reference proteome</keyword>
<feature type="active site" evidence="5">
    <location>
        <position position="20"/>
    </location>
</feature>
<dbReference type="STRING" id="554065.E1ZBA5"/>
<dbReference type="RefSeq" id="XP_005848713.1">
    <property type="nucleotide sequence ID" value="XM_005848651.1"/>
</dbReference>
<dbReference type="Pfam" id="PF00708">
    <property type="entry name" value="Acylphosphatase"/>
    <property type="match status" value="1"/>
</dbReference>
<dbReference type="PROSITE" id="PS00150">
    <property type="entry name" value="ACYLPHOSPHATASE_1"/>
    <property type="match status" value="1"/>
</dbReference>
<sequence>MSLRAVEYEVHGIVQGVWFRAHTQDKARQLGVVGWVMNTSQGTVKGEVQGRDAAVEEMKDWLATKGSPHSVIERCEFRNERELEALEYSSFSTKRR</sequence>
<dbReference type="OrthoDB" id="7961613at2759"/>
<evidence type="ECO:0000259" key="8">
    <source>
        <dbReference type="PROSITE" id="PS51160"/>
    </source>
</evidence>
<name>E1ZBA5_CHLVA</name>
<dbReference type="Gene3D" id="3.30.70.100">
    <property type="match status" value="1"/>
</dbReference>
<keyword evidence="3 5" id="KW-0378">Hydrolase</keyword>
<evidence type="ECO:0000256" key="2">
    <source>
        <dbReference type="ARBA" id="ARBA00012150"/>
    </source>
</evidence>
<dbReference type="EMBL" id="GL433841">
    <property type="protein sequence ID" value="EFN56611.1"/>
    <property type="molecule type" value="Genomic_DNA"/>
</dbReference>
<dbReference type="OMA" id="WVRNTSH"/>
<evidence type="ECO:0000256" key="7">
    <source>
        <dbReference type="RuleBase" id="RU004168"/>
    </source>
</evidence>
<dbReference type="PANTHER" id="PTHR10029:SF23">
    <property type="entry name" value="ACYLPHOSPHATASE 2"/>
    <property type="match status" value="1"/>
</dbReference>
<dbReference type="InterPro" id="IPR020456">
    <property type="entry name" value="Acylphosphatase"/>
</dbReference>
<comment type="similarity">
    <text evidence="1 7">Belongs to the acylphosphatase family.</text>
</comment>
<dbReference type="GeneID" id="17356097"/>
<dbReference type="GO" id="GO:0003998">
    <property type="term" value="F:acylphosphatase activity"/>
    <property type="evidence" value="ECO:0007669"/>
    <property type="project" value="UniProtKB-EC"/>
</dbReference>
<dbReference type="InParanoid" id="E1ZBA5"/>
<dbReference type="PANTHER" id="PTHR10029">
    <property type="entry name" value="ACYLPHOSPHATASE"/>
    <property type="match status" value="1"/>
</dbReference>
<dbReference type="InterPro" id="IPR017968">
    <property type="entry name" value="Acylphosphatase_CS"/>
</dbReference>
<evidence type="ECO:0000256" key="6">
    <source>
        <dbReference type="RuleBase" id="RU000553"/>
    </source>
</evidence>
<proteinExistence type="inferred from homology"/>
<dbReference type="eggNOG" id="KOG3360">
    <property type="taxonomic scope" value="Eukaryota"/>
</dbReference>
<evidence type="ECO:0000313" key="9">
    <source>
        <dbReference type="EMBL" id="EFN56611.1"/>
    </source>
</evidence>
<dbReference type="InterPro" id="IPR001792">
    <property type="entry name" value="Acylphosphatase-like_dom"/>
</dbReference>
<dbReference type="SUPFAM" id="SSF54975">
    <property type="entry name" value="Acylphosphatase/BLUF domain-like"/>
    <property type="match status" value="1"/>
</dbReference>
<feature type="domain" description="Acylphosphatase-like" evidence="8">
    <location>
        <begin position="5"/>
        <end position="95"/>
    </location>
</feature>